<dbReference type="OrthoDB" id="2062742at2"/>
<feature type="transmembrane region" description="Helical" evidence="2">
    <location>
        <begin position="406"/>
        <end position="426"/>
    </location>
</feature>
<proteinExistence type="predicted"/>
<evidence type="ECO:0000256" key="2">
    <source>
        <dbReference type="SAM" id="Phobius"/>
    </source>
</evidence>
<dbReference type="eggNOG" id="COG1807">
    <property type="taxonomic scope" value="Bacteria"/>
</dbReference>
<evidence type="ECO:0000256" key="1">
    <source>
        <dbReference type="SAM" id="MobiDB-lite"/>
    </source>
</evidence>
<feature type="transmembrane region" description="Helical" evidence="2">
    <location>
        <begin position="673"/>
        <end position="690"/>
    </location>
</feature>
<feature type="transmembrane region" description="Helical" evidence="2">
    <location>
        <begin position="317"/>
        <end position="335"/>
    </location>
</feature>
<feature type="transmembrane region" description="Helical" evidence="2">
    <location>
        <begin position="644"/>
        <end position="667"/>
    </location>
</feature>
<feature type="transmembrane region" description="Helical" evidence="2">
    <location>
        <begin position="219"/>
        <end position="240"/>
    </location>
</feature>
<dbReference type="AlphaFoldDB" id="A0A087EE66"/>
<keyword evidence="2" id="KW-0472">Membrane</keyword>
<feature type="transmembrane region" description="Helical" evidence="2">
    <location>
        <begin position="347"/>
        <end position="369"/>
    </location>
</feature>
<feature type="transmembrane region" description="Helical" evidence="2">
    <location>
        <begin position="522"/>
        <end position="543"/>
    </location>
</feature>
<dbReference type="Proteomes" id="UP000029080">
    <property type="component" value="Unassembled WGS sequence"/>
</dbReference>
<evidence type="ECO:0000313" key="3">
    <source>
        <dbReference type="EMBL" id="KFJ06067.1"/>
    </source>
</evidence>
<keyword evidence="3" id="KW-0808">Transferase</keyword>
<gene>
    <name evidence="3" type="ORF">BITS_0923</name>
</gene>
<feature type="transmembrane region" description="Helical" evidence="2">
    <location>
        <begin position="612"/>
        <end position="632"/>
    </location>
</feature>
<dbReference type="EMBL" id="JGZU01000009">
    <property type="protein sequence ID" value="KFJ06067.1"/>
    <property type="molecule type" value="Genomic_DNA"/>
</dbReference>
<keyword evidence="4" id="KW-1185">Reference proteome</keyword>
<comment type="caution">
    <text evidence="3">The sequence shown here is derived from an EMBL/GenBank/DDBJ whole genome shotgun (WGS) entry which is preliminary data.</text>
</comment>
<feature type="region of interest" description="Disordered" evidence="1">
    <location>
        <begin position="85"/>
        <end position="111"/>
    </location>
</feature>
<dbReference type="STRING" id="356829.BITS_0923"/>
<organism evidence="3 4">
    <name type="scientific">Bifidobacterium tsurumiense</name>
    <dbReference type="NCBI Taxonomy" id="356829"/>
    <lineage>
        <taxon>Bacteria</taxon>
        <taxon>Bacillati</taxon>
        <taxon>Actinomycetota</taxon>
        <taxon>Actinomycetes</taxon>
        <taxon>Bifidobacteriales</taxon>
        <taxon>Bifidobacteriaceae</taxon>
        <taxon>Bifidobacterium</taxon>
    </lineage>
</organism>
<keyword evidence="2" id="KW-0812">Transmembrane</keyword>
<feature type="transmembrane region" description="Helical" evidence="2">
    <location>
        <begin position="375"/>
        <end position="394"/>
    </location>
</feature>
<reference evidence="3 4" key="1">
    <citation type="submission" date="2014-03" db="EMBL/GenBank/DDBJ databases">
        <title>Genomics of Bifidobacteria.</title>
        <authorList>
            <person name="Ventura M."/>
            <person name="Milani C."/>
            <person name="Lugli G.A."/>
        </authorList>
    </citation>
    <scope>NUCLEOTIDE SEQUENCE [LARGE SCALE GENOMIC DNA]</scope>
    <source>
        <strain evidence="3 4">JCM 13495</strain>
    </source>
</reference>
<accession>A0A087EE66</accession>
<feature type="transmembrane region" description="Helical" evidence="2">
    <location>
        <begin position="724"/>
        <end position="750"/>
    </location>
</feature>
<dbReference type="GO" id="GO:0016740">
    <property type="term" value="F:transferase activity"/>
    <property type="evidence" value="ECO:0007669"/>
    <property type="project" value="UniProtKB-KW"/>
</dbReference>
<keyword evidence="2" id="KW-1133">Transmembrane helix</keyword>
<protein>
    <submittedName>
        <fullName evidence="3">PMT family glycosyltransferase</fullName>
    </submittedName>
</protein>
<evidence type="ECO:0000313" key="4">
    <source>
        <dbReference type="Proteomes" id="UP000029080"/>
    </source>
</evidence>
<sequence length="776" mass="85633">MRNLHRNVSLTLRKGRTKLLALLVALLAIASVEIIGFNMPFWSTLSASTDSASASNILGPGLQQRDDGLLEITDPTQAFLEVEADGSSSYARIDPDTSISDSSEQDSESAAKDKDIVKSLYVRVDSDGIAGKTQSVDVRVPRSLYVHSNARHTIRLWIQEPAGSLIPIAAIRANVRVPFHIDWLRVAAMIVVLVLIMLFRPHSLLWNTPLDTKKTSQRLLFAVALLPFALMSIFRIIWLLRFSQPSSFHIDGGYTYDFDQYGHLADALIHGHTWLDLPVPQALAQADNPYDTAVRDQLLAQGTTPIYWDYAFYEGHWYSYFGVLPALLLFVPYRLLSPLLPGLSTSLPSDAAVLFLMFGFLVFGSLLIIRIVHMAFPHASLAFASIALTLFAIGSNSYYLWFRTNFYSVPISASLLLSSLGLWLWLGAFRPRHEQSRNLAASESNAASQTANPIRTRGIWAILGTTPISLPHLASGAICIAANVGCRPAFALVALAGLPLFSDQIIALKRALKNHSVSVAHALKPILAVTIPAVLITVPLAWYNMLRFGSPLNFGNAYQLTVTDMTAHHTDWANVMPTLGYYLLLPLRLTHRFPWIGISPTPLPQWGYAEPMVAGIVVLCPFLALAVAIPLLRKYFANILLRNMLTACLGIGTLILVVDSIQGGIGWRYIADFAWLLAMPAIGTLAVMLGEHRRKPLESSTLQQSDLASRCEHIRSSDDSRLGIGLWVLRCIVVVILLYSIVITAMSGFVSGRDDAMLRSNPELWHRVASWFLPLL</sequence>
<feature type="transmembrane region" description="Helical" evidence="2">
    <location>
        <begin position="183"/>
        <end position="199"/>
    </location>
</feature>
<name>A0A087EE66_9BIFI</name>